<sequence>MRGESSEDDVEELLLSRLGLEYTAGFDSVNLGSQTWGLRLVLVCCGVGAQPRVLQATPSAMIQLQVHAVLYTLREDARYFRCGGRAWCQRFLQEEGNGAGQPGEASAQEVERGPGRPRRAIHKAHAAKDSRSGHPLRGRPLPAAYPQSDLNSQDGASAPHAVLARAQAPSSISRAIRTGLSGAPARSPQLQTGFESEGGRARRERGRGRRHPPRTSNPARAQHRPAPASGDARDASRAPR</sequence>
<evidence type="ECO:0000256" key="1">
    <source>
        <dbReference type="SAM" id="MobiDB-lite"/>
    </source>
</evidence>
<feature type="compositionally biased region" description="Basic residues" evidence="1">
    <location>
        <begin position="202"/>
        <end position="213"/>
    </location>
</feature>
<feature type="region of interest" description="Disordered" evidence="1">
    <location>
        <begin position="180"/>
        <end position="240"/>
    </location>
</feature>
<proteinExistence type="predicted"/>
<feature type="compositionally biased region" description="Basic residues" evidence="1">
    <location>
        <begin position="115"/>
        <end position="125"/>
    </location>
</feature>
<dbReference type="Proteomes" id="UP001066276">
    <property type="component" value="Chromosome 1_2"/>
</dbReference>
<evidence type="ECO:0000313" key="3">
    <source>
        <dbReference type="Proteomes" id="UP001066276"/>
    </source>
</evidence>
<organism evidence="2 3">
    <name type="scientific">Pleurodeles waltl</name>
    <name type="common">Iberian ribbed newt</name>
    <dbReference type="NCBI Taxonomy" id="8319"/>
    <lineage>
        <taxon>Eukaryota</taxon>
        <taxon>Metazoa</taxon>
        <taxon>Chordata</taxon>
        <taxon>Craniata</taxon>
        <taxon>Vertebrata</taxon>
        <taxon>Euteleostomi</taxon>
        <taxon>Amphibia</taxon>
        <taxon>Batrachia</taxon>
        <taxon>Caudata</taxon>
        <taxon>Salamandroidea</taxon>
        <taxon>Salamandridae</taxon>
        <taxon>Pleurodelinae</taxon>
        <taxon>Pleurodeles</taxon>
    </lineage>
</organism>
<dbReference type="AlphaFoldDB" id="A0AAV7W0C2"/>
<protein>
    <submittedName>
        <fullName evidence="2">Uncharacterized protein</fullName>
    </submittedName>
</protein>
<reference evidence="2" key="1">
    <citation type="journal article" date="2022" name="bioRxiv">
        <title>Sequencing and chromosome-scale assembly of the giantPleurodeles waltlgenome.</title>
        <authorList>
            <person name="Brown T."/>
            <person name="Elewa A."/>
            <person name="Iarovenko S."/>
            <person name="Subramanian E."/>
            <person name="Araus A.J."/>
            <person name="Petzold A."/>
            <person name="Susuki M."/>
            <person name="Suzuki K.-i.T."/>
            <person name="Hayashi T."/>
            <person name="Toyoda A."/>
            <person name="Oliveira C."/>
            <person name="Osipova E."/>
            <person name="Leigh N.D."/>
            <person name="Simon A."/>
            <person name="Yun M.H."/>
        </authorList>
    </citation>
    <scope>NUCLEOTIDE SEQUENCE</scope>
    <source>
        <strain evidence="2">20211129_DDA</strain>
        <tissue evidence="2">Liver</tissue>
    </source>
</reference>
<comment type="caution">
    <text evidence="2">The sequence shown here is derived from an EMBL/GenBank/DDBJ whole genome shotgun (WGS) entry which is preliminary data.</text>
</comment>
<feature type="region of interest" description="Disordered" evidence="1">
    <location>
        <begin position="97"/>
        <end position="155"/>
    </location>
</feature>
<dbReference type="EMBL" id="JANPWB010000002">
    <property type="protein sequence ID" value="KAJ1207408.1"/>
    <property type="molecule type" value="Genomic_DNA"/>
</dbReference>
<keyword evidence="3" id="KW-1185">Reference proteome</keyword>
<name>A0AAV7W0C2_PLEWA</name>
<feature type="compositionally biased region" description="Basic and acidic residues" evidence="1">
    <location>
        <begin position="231"/>
        <end position="240"/>
    </location>
</feature>
<accession>A0AAV7W0C2</accession>
<evidence type="ECO:0000313" key="2">
    <source>
        <dbReference type="EMBL" id="KAJ1207408.1"/>
    </source>
</evidence>
<gene>
    <name evidence="2" type="ORF">NDU88_002799</name>
</gene>